<dbReference type="SMART" id="SM00382">
    <property type="entry name" value="AAA"/>
    <property type="match status" value="1"/>
</dbReference>
<keyword evidence="4" id="KW-1185">Reference proteome</keyword>
<dbReference type="Pfam" id="PF05970">
    <property type="entry name" value="PIF1"/>
    <property type="match status" value="1"/>
</dbReference>
<name>A0ABN6F085_9BACT</name>
<dbReference type="InterPro" id="IPR010997">
    <property type="entry name" value="HRDC-like_sf"/>
</dbReference>
<keyword evidence="3" id="KW-0378">Hydrolase</keyword>
<dbReference type="Gene3D" id="2.30.30.940">
    <property type="match status" value="1"/>
</dbReference>
<dbReference type="GO" id="GO:0004386">
    <property type="term" value="F:helicase activity"/>
    <property type="evidence" value="ECO:0007669"/>
    <property type="project" value="UniProtKB-KW"/>
</dbReference>
<sequence length="716" mass="80899">MHQNHELELAFDFVQSTHRNLFLTGKAGTGKTTFLHRVKKEIPKRMVVVAPTGVAAINAKGITIHSFFQMPFGPLPPDATLQNRRFSKKKIHIIQSMDLLVIDEISMVRADLLDGIDQVLRRYRDRTRPFGGVQLLMIGDLHQLAPIIKPDDWEILKPYYETGYFFSSQAFQQASVLGLELTHVYRQSNEAFITILNEIRENRLSDASRQNLNKRYTPDQIPGEKEGYITLTTHNASADRINDQKLTAMKSRVFTFEAEVSGTFPEYAYPADELLTLKTGAQVMFVKNDSSSKKEFYNGKIGTITEMDDEVIEVQCEGESSPIVVNRERWENITYTLNEETKEIEEEVLGSFSQYPLRLAWAITIHKSQGLTFEKAVIDAGSSFAHGQTYVALSRCKTLEGIVLSSKITPSGIICDQSVNHYTKEIEENPPTQWDLDEAKRACQFSLLGELFDYLPLGEHISHCLTNLTHHQKAIEGNLTDALIAIQTTTLPELIRIAGAFARQLDSLMVEGQDLEANTVIQERITKACTYFLDQTQAAITSRLDEATFATDNQSVKPLIDESLVKIREELIVKRYCLRGCKEGFTVKDFLKIRAKAFFKKQATRSTAKTKVKDLSSEHPELLKRLQSWRDKQAKEESITPSRVSTLKALVGISNELPDTLEKLRTIHGMGDKRMKKYGAKLLEIVWVYNGKDEEKGAGPGSVSRKVRVQQSLNLG</sequence>
<dbReference type="InterPro" id="IPR027417">
    <property type="entry name" value="P-loop_NTPase"/>
</dbReference>
<dbReference type="PROSITE" id="PS50967">
    <property type="entry name" value="HRDC"/>
    <property type="match status" value="1"/>
</dbReference>
<dbReference type="Pfam" id="PF00570">
    <property type="entry name" value="HRDC"/>
    <property type="match status" value="1"/>
</dbReference>
<organism evidence="3 4">
    <name type="scientific">Desulfoluna limicola</name>
    <dbReference type="NCBI Taxonomy" id="2810562"/>
    <lineage>
        <taxon>Bacteria</taxon>
        <taxon>Pseudomonadati</taxon>
        <taxon>Thermodesulfobacteriota</taxon>
        <taxon>Desulfobacteria</taxon>
        <taxon>Desulfobacterales</taxon>
        <taxon>Desulfolunaceae</taxon>
        <taxon>Desulfoluna</taxon>
    </lineage>
</organism>
<reference evidence="3 4" key="1">
    <citation type="submission" date="2021-02" db="EMBL/GenBank/DDBJ databases">
        <title>Complete genome of Desulfoluna sp. strain ASN36.</title>
        <authorList>
            <person name="Takahashi A."/>
            <person name="Kojima H."/>
            <person name="Fukui M."/>
        </authorList>
    </citation>
    <scope>NUCLEOTIDE SEQUENCE [LARGE SCALE GENOMIC DNA]</scope>
    <source>
        <strain evidence="3 4">ASN36</strain>
    </source>
</reference>
<dbReference type="InterPro" id="IPR051055">
    <property type="entry name" value="PIF1_helicase"/>
</dbReference>
<dbReference type="RefSeq" id="WP_276574645.1">
    <property type="nucleotide sequence ID" value="NZ_AP024488.1"/>
</dbReference>
<accession>A0ABN6F085</accession>
<dbReference type="PANTHER" id="PTHR47642:SF5">
    <property type="entry name" value="ATP-DEPENDENT DNA HELICASE"/>
    <property type="match status" value="1"/>
</dbReference>
<dbReference type="EMBL" id="AP024488">
    <property type="protein sequence ID" value="BCS95158.1"/>
    <property type="molecule type" value="Genomic_DNA"/>
</dbReference>
<protein>
    <submittedName>
        <fullName evidence="3">Helicase</fullName>
    </submittedName>
</protein>
<feature type="domain" description="HRDC" evidence="2">
    <location>
        <begin position="616"/>
        <end position="696"/>
    </location>
</feature>
<proteinExistence type="predicted"/>
<dbReference type="Gene3D" id="1.10.150.80">
    <property type="entry name" value="HRDC domain"/>
    <property type="match status" value="1"/>
</dbReference>
<dbReference type="SUPFAM" id="SSF47819">
    <property type="entry name" value="HRDC-like"/>
    <property type="match status" value="1"/>
</dbReference>
<dbReference type="InterPro" id="IPR002121">
    <property type="entry name" value="HRDC_dom"/>
</dbReference>
<evidence type="ECO:0000259" key="2">
    <source>
        <dbReference type="PROSITE" id="PS50967"/>
    </source>
</evidence>
<dbReference type="InterPro" id="IPR044876">
    <property type="entry name" value="HRDC_dom_sf"/>
</dbReference>
<dbReference type="InterPro" id="IPR010285">
    <property type="entry name" value="DNA_helicase_pif1-like_DEAD"/>
</dbReference>
<feature type="region of interest" description="Disordered" evidence="1">
    <location>
        <begin position="696"/>
        <end position="716"/>
    </location>
</feature>
<dbReference type="InterPro" id="IPR003593">
    <property type="entry name" value="AAA+_ATPase"/>
</dbReference>
<keyword evidence="3" id="KW-0547">Nucleotide-binding</keyword>
<keyword evidence="3" id="KW-0067">ATP-binding</keyword>
<dbReference type="SMART" id="SM00341">
    <property type="entry name" value="HRDC"/>
    <property type="match status" value="1"/>
</dbReference>
<evidence type="ECO:0000313" key="3">
    <source>
        <dbReference type="EMBL" id="BCS95158.1"/>
    </source>
</evidence>
<gene>
    <name evidence="3" type="ORF">DSLASN_07900</name>
</gene>
<evidence type="ECO:0000256" key="1">
    <source>
        <dbReference type="SAM" id="MobiDB-lite"/>
    </source>
</evidence>
<dbReference type="CDD" id="cd18809">
    <property type="entry name" value="SF1_C_RecD"/>
    <property type="match status" value="1"/>
</dbReference>
<dbReference type="SUPFAM" id="SSF52540">
    <property type="entry name" value="P-loop containing nucleoside triphosphate hydrolases"/>
    <property type="match status" value="2"/>
</dbReference>
<evidence type="ECO:0000313" key="4">
    <source>
        <dbReference type="Proteomes" id="UP001320148"/>
    </source>
</evidence>
<dbReference type="Proteomes" id="UP001320148">
    <property type="component" value="Chromosome"/>
</dbReference>
<keyword evidence="3" id="KW-0347">Helicase</keyword>
<dbReference type="PANTHER" id="PTHR47642">
    <property type="entry name" value="ATP-DEPENDENT DNA HELICASE"/>
    <property type="match status" value="1"/>
</dbReference>
<dbReference type="Gene3D" id="3.40.50.300">
    <property type="entry name" value="P-loop containing nucleotide triphosphate hydrolases"/>
    <property type="match status" value="1"/>
</dbReference>